<evidence type="ECO:0000256" key="1">
    <source>
        <dbReference type="SAM" id="MobiDB-lite"/>
    </source>
</evidence>
<protein>
    <submittedName>
        <fullName evidence="2">Uncharacterized protein</fullName>
    </submittedName>
</protein>
<dbReference type="Proteomes" id="UP001189624">
    <property type="component" value="Chromosome 1"/>
</dbReference>
<sequence length="79" mass="9121">MGQLAGRQIRRYWGRGLEHNGKTNVRLNQGNVVILDYKYVVLMHNKDGLLQHRSAKSEKLQTRRGRLGEKFSETNPSKS</sequence>
<proteinExistence type="predicted"/>
<evidence type="ECO:0000313" key="3">
    <source>
        <dbReference type="Proteomes" id="UP001189624"/>
    </source>
</evidence>
<reference evidence="2" key="1">
    <citation type="submission" date="2023-10" db="EMBL/GenBank/DDBJ databases">
        <authorList>
            <person name="Domelevo Entfellner J.-B."/>
        </authorList>
    </citation>
    <scope>NUCLEOTIDE SEQUENCE</scope>
</reference>
<keyword evidence="3" id="KW-1185">Reference proteome</keyword>
<evidence type="ECO:0000313" key="2">
    <source>
        <dbReference type="EMBL" id="CAJ1862943.1"/>
    </source>
</evidence>
<name>A0AA86RY29_9FABA</name>
<dbReference type="Gramene" id="rna-AYBTSS11_LOCUS2218">
    <property type="protein sequence ID" value="CAJ1862943.1"/>
    <property type="gene ID" value="gene-AYBTSS11_LOCUS2218"/>
</dbReference>
<accession>A0AA86RY29</accession>
<feature type="compositionally biased region" description="Basic and acidic residues" evidence="1">
    <location>
        <begin position="53"/>
        <end position="72"/>
    </location>
</feature>
<dbReference type="AlphaFoldDB" id="A0AA86RY29"/>
<dbReference type="EMBL" id="OY731398">
    <property type="protein sequence ID" value="CAJ1862943.1"/>
    <property type="molecule type" value="Genomic_DNA"/>
</dbReference>
<gene>
    <name evidence="2" type="ORF">AYBTSS11_LOCUS2218</name>
</gene>
<organism evidence="2 3">
    <name type="scientific">Sphenostylis stenocarpa</name>
    <dbReference type="NCBI Taxonomy" id="92480"/>
    <lineage>
        <taxon>Eukaryota</taxon>
        <taxon>Viridiplantae</taxon>
        <taxon>Streptophyta</taxon>
        <taxon>Embryophyta</taxon>
        <taxon>Tracheophyta</taxon>
        <taxon>Spermatophyta</taxon>
        <taxon>Magnoliopsida</taxon>
        <taxon>eudicotyledons</taxon>
        <taxon>Gunneridae</taxon>
        <taxon>Pentapetalae</taxon>
        <taxon>rosids</taxon>
        <taxon>fabids</taxon>
        <taxon>Fabales</taxon>
        <taxon>Fabaceae</taxon>
        <taxon>Papilionoideae</taxon>
        <taxon>50 kb inversion clade</taxon>
        <taxon>NPAAA clade</taxon>
        <taxon>indigoferoid/millettioid clade</taxon>
        <taxon>Phaseoleae</taxon>
        <taxon>Sphenostylis</taxon>
    </lineage>
</organism>
<feature type="region of interest" description="Disordered" evidence="1">
    <location>
        <begin position="53"/>
        <end position="79"/>
    </location>
</feature>